<keyword evidence="3" id="KW-0489">Methyltransferase</keyword>
<keyword evidence="9" id="KW-1185">Reference proteome</keyword>
<keyword evidence="5" id="KW-0949">S-adenosyl-L-methionine</keyword>
<dbReference type="Gene3D" id="3.40.50.150">
    <property type="entry name" value="Vaccinia Virus protein VP39"/>
    <property type="match status" value="2"/>
</dbReference>
<dbReference type="PANTHER" id="PTHR47816:SF4">
    <property type="entry name" value="RIBOSOMAL RNA SMALL SUBUNIT METHYLTRANSFERASE C"/>
    <property type="match status" value="1"/>
</dbReference>
<evidence type="ECO:0000256" key="3">
    <source>
        <dbReference type="ARBA" id="ARBA00022603"/>
    </source>
</evidence>
<evidence type="ECO:0000259" key="7">
    <source>
        <dbReference type="Pfam" id="PF08468"/>
    </source>
</evidence>
<keyword evidence="1" id="KW-0963">Cytoplasm</keyword>
<evidence type="ECO:0000256" key="5">
    <source>
        <dbReference type="ARBA" id="ARBA00022691"/>
    </source>
</evidence>
<reference evidence="9" key="1">
    <citation type="journal article" date="2019" name="Int. J. Syst. Evol. Microbiol.">
        <title>The Global Catalogue of Microorganisms (GCM) 10K type strain sequencing project: providing services to taxonomists for standard genome sequencing and annotation.</title>
        <authorList>
            <consortium name="The Broad Institute Genomics Platform"/>
            <consortium name="The Broad Institute Genome Sequencing Center for Infectious Disease"/>
            <person name="Wu L."/>
            <person name="Ma J."/>
        </authorList>
    </citation>
    <scope>NUCLEOTIDE SEQUENCE [LARGE SCALE GENOMIC DNA]</scope>
    <source>
        <strain evidence="9">JCM 16914</strain>
    </source>
</reference>
<accession>A0ABP7LCF0</accession>
<dbReference type="Proteomes" id="UP001500133">
    <property type="component" value="Unassembled WGS sequence"/>
</dbReference>
<dbReference type="EMBL" id="BAAAZT010000023">
    <property type="protein sequence ID" value="GAA3898236.1"/>
    <property type="molecule type" value="Genomic_DNA"/>
</dbReference>
<feature type="domain" description="Methyltransferase small N-terminal" evidence="7">
    <location>
        <begin position="70"/>
        <end position="154"/>
    </location>
</feature>
<dbReference type="InterPro" id="IPR013675">
    <property type="entry name" value="Mtase_sm_N"/>
</dbReference>
<organism evidence="8 9">
    <name type="scientific">Halomonas cibimaris</name>
    <dbReference type="NCBI Taxonomy" id="657012"/>
    <lineage>
        <taxon>Bacteria</taxon>
        <taxon>Pseudomonadati</taxon>
        <taxon>Pseudomonadota</taxon>
        <taxon>Gammaproteobacteria</taxon>
        <taxon>Oceanospirillales</taxon>
        <taxon>Halomonadaceae</taxon>
        <taxon>Halomonas</taxon>
    </lineage>
</organism>
<protein>
    <submittedName>
        <fullName evidence="8">16S rRNA (Guanine(1207)-N(2))-methyltransferase RsmC</fullName>
    </submittedName>
</protein>
<dbReference type="PROSITE" id="PS00092">
    <property type="entry name" value="N6_MTASE"/>
    <property type="match status" value="1"/>
</dbReference>
<evidence type="ECO:0000259" key="6">
    <source>
        <dbReference type="Pfam" id="PF05175"/>
    </source>
</evidence>
<dbReference type="InterPro" id="IPR029063">
    <property type="entry name" value="SAM-dependent_MTases_sf"/>
</dbReference>
<gene>
    <name evidence="8" type="primary">rsmC</name>
    <name evidence="8" type="ORF">GCM10022228_06130</name>
</gene>
<dbReference type="PANTHER" id="PTHR47816">
    <property type="entry name" value="RIBOSOMAL RNA SMALL SUBUNIT METHYLTRANSFERASE C"/>
    <property type="match status" value="1"/>
</dbReference>
<comment type="caution">
    <text evidence="8">The sequence shown here is derived from an EMBL/GenBank/DDBJ whole genome shotgun (WGS) entry which is preliminary data.</text>
</comment>
<dbReference type="Pfam" id="PF05175">
    <property type="entry name" value="MTS"/>
    <property type="match status" value="1"/>
</dbReference>
<dbReference type="SUPFAM" id="SSF53335">
    <property type="entry name" value="S-adenosyl-L-methionine-dependent methyltransferases"/>
    <property type="match status" value="1"/>
</dbReference>
<evidence type="ECO:0000313" key="8">
    <source>
        <dbReference type="EMBL" id="GAA3898236.1"/>
    </source>
</evidence>
<keyword evidence="4" id="KW-0808">Transferase</keyword>
<name>A0ABP7LCF0_9GAMM</name>
<evidence type="ECO:0000256" key="4">
    <source>
        <dbReference type="ARBA" id="ARBA00022679"/>
    </source>
</evidence>
<keyword evidence="2" id="KW-0698">rRNA processing</keyword>
<evidence type="ECO:0000256" key="1">
    <source>
        <dbReference type="ARBA" id="ARBA00022490"/>
    </source>
</evidence>
<dbReference type="Pfam" id="PF08468">
    <property type="entry name" value="MTS_N"/>
    <property type="match status" value="1"/>
</dbReference>
<evidence type="ECO:0000313" key="9">
    <source>
        <dbReference type="Proteomes" id="UP001500133"/>
    </source>
</evidence>
<evidence type="ECO:0000256" key="2">
    <source>
        <dbReference type="ARBA" id="ARBA00022552"/>
    </source>
</evidence>
<dbReference type="RefSeq" id="WP_344702195.1">
    <property type="nucleotide sequence ID" value="NZ_BAAAZT010000023.1"/>
</dbReference>
<proteinExistence type="predicted"/>
<sequence>MSAQTPSCQLLNRDAFCHDDDFAGFWAISPPDDPWLWHAAAGGVSADEAVLERWRGAGQPVASPLGQAPAMPAAVLFWPKALKLAGWWLDWLNQSLPHGTPLAVVGEHGGGVRRAAHMLAERAMACDKRDSARRCSVFVSKTRRPAEPAADAAWERFTAGELTLASHPGVFGHGKVDEGTALLLETLAGTLGKTPLKVLDLGCGDGIISAWLARRGHQVTAVDVNHFAVEATRRTLAANGLEGRVLASDVYSGLEPDARFDLIVSNPPFHQERDIDYGPAGRLIREAPARLGRGGQLALVANAFLPYAATLGHAFGEFDVLADNRRFRVYRAWVQ</sequence>
<dbReference type="InterPro" id="IPR007848">
    <property type="entry name" value="Small_mtfrase_dom"/>
</dbReference>
<dbReference type="InterPro" id="IPR002052">
    <property type="entry name" value="DNA_methylase_N6_adenine_CS"/>
</dbReference>
<feature type="domain" description="Methyltransferase small" evidence="6">
    <location>
        <begin position="161"/>
        <end position="331"/>
    </location>
</feature>
<dbReference type="CDD" id="cd02440">
    <property type="entry name" value="AdoMet_MTases"/>
    <property type="match status" value="1"/>
</dbReference>
<dbReference type="InterPro" id="IPR046977">
    <property type="entry name" value="RsmC/RlmG"/>
</dbReference>